<feature type="region of interest" description="Disordered" evidence="10">
    <location>
        <begin position="227"/>
        <end position="268"/>
    </location>
</feature>
<evidence type="ECO:0000256" key="3">
    <source>
        <dbReference type="ARBA" id="ARBA00022540"/>
    </source>
</evidence>
<feature type="compositionally biased region" description="Basic and acidic residues" evidence="10">
    <location>
        <begin position="199"/>
        <end position="211"/>
    </location>
</feature>
<feature type="binding site" evidence="8">
    <location>
        <begin position="474"/>
        <end position="477"/>
    </location>
    <ligand>
        <name>GTP</name>
        <dbReference type="ChEBI" id="CHEBI:37565"/>
    </ligand>
</feature>
<dbReference type="Gene3D" id="2.40.30.10">
    <property type="entry name" value="Translation factors"/>
    <property type="match status" value="2"/>
</dbReference>
<organism evidence="12 13">
    <name type="scientific">Ruminococcus albus (strain ATCC 27210 / DSM 20455 / JCM 14654 / NCDO 2250 / 7)</name>
    <dbReference type="NCBI Taxonomy" id="697329"/>
    <lineage>
        <taxon>Bacteria</taxon>
        <taxon>Bacillati</taxon>
        <taxon>Bacillota</taxon>
        <taxon>Clostridia</taxon>
        <taxon>Eubacteriales</taxon>
        <taxon>Oscillospiraceae</taxon>
        <taxon>Ruminococcus</taxon>
    </lineage>
</organism>
<name>E6UE88_RUMA7</name>
<reference evidence="12 13" key="1">
    <citation type="journal article" date="2011" name="J. Bacteriol.">
        <title>Complete genome of the cellulolytic ruminal bacterium Ruminococcus albus 7.</title>
        <authorList>
            <person name="Suen G."/>
            <person name="Stevenson D.M."/>
            <person name="Bruce D.C."/>
            <person name="Chertkov O."/>
            <person name="Copeland A."/>
            <person name="Cheng J.F."/>
            <person name="Detter C."/>
            <person name="Detter J.C."/>
            <person name="Goodwin L.A."/>
            <person name="Han C.S."/>
            <person name="Hauser L.J."/>
            <person name="Ivanova N.N."/>
            <person name="Kyrpides N.C."/>
            <person name="Land M.L."/>
            <person name="Lapidus A."/>
            <person name="Lucas S."/>
            <person name="Ovchinnikova G."/>
            <person name="Pitluck S."/>
            <person name="Tapia R."/>
            <person name="Woyke T."/>
            <person name="Boyum J."/>
            <person name="Mead D."/>
            <person name="Weimer P.J."/>
        </authorList>
    </citation>
    <scope>NUCLEOTIDE SEQUENCE [LARGE SCALE GENOMIC DNA]</scope>
    <source>
        <strain evidence="13">ATCC 27210 / DSM 20455 / JCM 14654 / NCDO 2250 / 7</strain>
    </source>
</reference>
<evidence type="ECO:0000313" key="13">
    <source>
        <dbReference type="Proteomes" id="UP000006919"/>
    </source>
</evidence>
<keyword evidence="4 8" id="KW-0547">Nucleotide-binding</keyword>
<feature type="domain" description="Tr-type G" evidence="11">
    <location>
        <begin position="365"/>
        <end position="534"/>
    </location>
</feature>
<dbReference type="Proteomes" id="UP000006919">
    <property type="component" value="Chromosome"/>
</dbReference>
<dbReference type="EMBL" id="CP002403">
    <property type="protein sequence ID" value="ADU23478.1"/>
    <property type="molecule type" value="Genomic_DNA"/>
</dbReference>
<evidence type="ECO:0000256" key="10">
    <source>
        <dbReference type="SAM" id="MobiDB-lite"/>
    </source>
</evidence>
<dbReference type="PANTHER" id="PTHR43381:SF5">
    <property type="entry name" value="TR-TYPE G DOMAIN-CONTAINING PROTEIN"/>
    <property type="match status" value="1"/>
</dbReference>
<dbReference type="AlphaFoldDB" id="E6UE88"/>
<evidence type="ECO:0000256" key="4">
    <source>
        <dbReference type="ARBA" id="ARBA00022741"/>
    </source>
</evidence>
<dbReference type="CDD" id="cd03692">
    <property type="entry name" value="mtIF2_IVc"/>
    <property type="match status" value="1"/>
</dbReference>
<proteinExistence type="inferred from homology"/>
<dbReference type="Pfam" id="PF11987">
    <property type="entry name" value="IF-2"/>
    <property type="match status" value="1"/>
</dbReference>
<dbReference type="InterPro" id="IPR000795">
    <property type="entry name" value="T_Tr_GTP-bd_dom"/>
</dbReference>
<dbReference type="GO" id="GO:0003743">
    <property type="term" value="F:translation initiation factor activity"/>
    <property type="evidence" value="ECO:0007669"/>
    <property type="project" value="UniProtKB-UniRule"/>
</dbReference>
<gene>
    <name evidence="8" type="primary">infB</name>
    <name evidence="12" type="ordered locus">Rumal_3013</name>
</gene>
<dbReference type="NCBIfam" id="TIGR00231">
    <property type="entry name" value="small_GTP"/>
    <property type="match status" value="1"/>
</dbReference>
<dbReference type="Pfam" id="PF22042">
    <property type="entry name" value="EF-G_D2"/>
    <property type="match status" value="1"/>
</dbReference>
<dbReference type="HAMAP" id="MF_00100_B">
    <property type="entry name" value="IF_2_B"/>
    <property type="match status" value="1"/>
</dbReference>
<evidence type="ECO:0000256" key="6">
    <source>
        <dbReference type="ARBA" id="ARBA00023134"/>
    </source>
</evidence>
<comment type="subcellular location">
    <subcellularLocation>
        <location evidence="8">Cytoplasm</location>
    </subcellularLocation>
</comment>
<dbReference type="FunFam" id="2.40.30.10:FF:000008">
    <property type="entry name" value="Translation initiation factor IF-2"/>
    <property type="match status" value="1"/>
</dbReference>
<dbReference type="FunFam" id="3.40.50.10050:FF:000001">
    <property type="entry name" value="Translation initiation factor IF-2"/>
    <property type="match status" value="1"/>
</dbReference>
<protein>
    <recommendedName>
        <fullName evidence="2 8">Translation initiation factor IF-2</fullName>
    </recommendedName>
</protein>
<dbReference type="CDD" id="cd01887">
    <property type="entry name" value="IF2_eIF5B"/>
    <property type="match status" value="1"/>
</dbReference>
<dbReference type="InterPro" id="IPR036925">
    <property type="entry name" value="TIF_IF2_dom3_sf"/>
</dbReference>
<dbReference type="InterPro" id="IPR006847">
    <property type="entry name" value="IF2_N"/>
</dbReference>
<dbReference type="Gene3D" id="3.40.50.300">
    <property type="entry name" value="P-loop containing nucleotide triphosphate hydrolases"/>
    <property type="match status" value="1"/>
</dbReference>
<evidence type="ECO:0000256" key="5">
    <source>
        <dbReference type="ARBA" id="ARBA00022917"/>
    </source>
</evidence>
<dbReference type="SUPFAM" id="SSF52540">
    <property type="entry name" value="P-loop containing nucleoside triphosphate hydrolases"/>
    <property type="match status" value="1"/>
</dbReference>
<dbReference type="PANTHER" id="PTHR43381">
    <property type="entry name" value="TRANSLATION INITIATION FACTOR IF-2-RELATED"/>
    <property type="match status" value="1"/>
</dbReference>
<dbReference type="InterPro" id="IPR015760">
    <property type="entry name" value="TIF_IF2"/>
</dbReference>
<evidence type="ECO:0000256" key="7">
    <source>
        <dbReference type="ARBA" id="ARBA00025162"/>
    </source>
</evidence>
<evidence type="ECO:0000256" key="1">
    <source>
        <dbReference type="ARBA" id="ARBA00007733"/>
    </source>
</evidence>
<dbReference type="Gene3D" id="3.40.50.10050">
    <property type="entry name" value="Translation initiation factor IF- 2, domain 3"/>
    <property type="match status" value="1"/>
</dbReference>
<dbReference type="InterPro" id="IPR044145">
    <property type="entry name" value="IF2_II"/>
</dbReference>
<dbReference type="SUPFAM" id="SSF50447">
    <property type="entry name" value="Translation proteins"/>
    <property type="match status" value="2"/>
</dbReference>
<evidence type="ECO:0000313" key="12">
    <source>
        <dbReference type="EMBL" id="ADU23478.1"/>
    </source>
</evidence>
<sequence length="863" mass="95317">MPMSTKATKKIKLGDLAKNLSLTNNDIAECLEKLDGVTRKTQASLTPEEVSYVFEYFTQNNQVENFDAYFANTVKPAEEPKPRKAEKKTAAKAEEKKTAPKTEEKKEAVKAEPKVEEKKPEVKVEEKKPEPKAEEKKEAVKAEPKAEEKKPEVKAEKKPDKKKEKKEAKKQEHGVKMQLGGGSSFGGDDSKGYTVSESTDDHSDGKRRTVDTRGSYIELDKYNEKYDNMATSKQGNKNDNFRKKQKITQKSQQYKKQQHSHKKETEQDKLNRLALEKARKQQLKVMIPDEIVVSELASRLKVTATEVIKKLMALGVFASINEVVDFDTASLVAEELGAKVEKEVHITIEERLIEDEADAPEDLEDRCPVVVVMGHVDHGKTSILDRIRNANVAEGEAGGITQHIGAYQVKCNGQKITFLDTPGHEAFTSMRARGANITDIAILVVAADDGIMPQTVESINHAKAAGVSVIVAINKMDKEGADPDRVKQQLTEHELVVEEWGGDVIAVPVSAKTGMGIDELLENVLLVAEVKELKANPNRLAKGAVIEARLDKGKGPVATLLVQNGTLHAGDVIIAGTSVGRVRTMTDYRGKPITEAGPSTPVEITGLGEVPTAGETFNAVEDEKLARELVEQRKHEAKEDEFKKFQKVTLDNLFSQISEGEMKELPIIVKADVQGSVEAVKQSLEKISNEEVRVRVIHGAVGAVNESDVMLANASNAIIVGFNVRPDPVAKANAEQDGVEIRLYRIIYDAIEEITDAMKGMLAPKYREVETARVEVRQVYKISSVGTVAGCYVLDGKIGRNDLIRVVRDGIIVADDKMSSLKRFKDDAKEVSEGFECGITLEKFSDIKEGDIFEGYIMEEYRD</sequence>
<dbReference type="KEGG" id="ral:Rumal_3013"/>
<dbReference type="Pfam" id="PF00009">
    <property type="entry name" value="GTP_EFTU"/>
    <property type="match status" value="1"/>
</dbReference>
<dbReference type="InterPro" id="IPR000178">
    <property type="entry name" value="TF_IF2_bacterial-like"/>
</dbReference>
<evidence type="ECO:0000256" key="2">
    <source>
        <dbReference type="ARBA" id="ARBA00020675"/>
    </source>
</evidence>
<dbReference type="GO" id="GO:0005525">
    <property type="term" value="F:GTP binding"/>
    <property type="evidence" value="ECO:0007669"/>
    <property type="project" value="UniProtKB-KW"/>
</dbReference>
<keyword evidence="5 8" id="KW-0648">Protein biosynthesis</keyword>
<dbReference type="SUPFAM" id="SSF52156">
    <property type="entry name" value="Initiation factor IF2/eIF5b, domain 3"/>
    <property type="match status" value="1"/>
</dbReference>
<feature type="region of interest" description="Disordered" evidence="10">
    <location>
        <begin position="73"/>
        <end position="212"/>
    </location>
</feature>
<evidence type="ECO:0000259" key="11">
    <source>
        <dbReference type="PROSITE" id="PS51722"/>
    </source>
</evidence>
<keyword evidence="6 8" id="KW-0342">GTP-binding</keyword>
<keyword evidence="3 8" id="KW-0396">Initiation factor</keyword>
<dbReference type="NCBIfam" id="TIGR00487">
    <property type="entry name" value="IF-2"/>
    <property type="match status" value="1"/>
</dbReference>
<dbReference type="HOGENOM" id="CLU_006301_5_1_9"/>
<evidence type="ECO:0000256" key="9">
    <source>
        <dbReference type="RuleBase" id="RU000644"/>
    </source>
</evidence>
<accession>E6UE88</accession>
<comment type="function">
    <text evidence="7 8 9">One of the essential components for the initiation of protein synthesis. Protects formylmethionyl-tRNA from spontaneous hydrolysis and promotes its binding to the 30S ribosomal subunits. Also involved in the hydrolysis of GTP during the formation of the 70S ribosomal complex.</text>
</comment>
<dbReference type="InterPro" id="IPR023115">
    <property type="entry name" value="TIF_IF2_dom3"/>
</dbReference>
<dbReference type="FunFam" id="3.40.50.300:FF:000019">
    <property type="entry name" value="Translation initiation factor IF-2"/>
    <property type="match status" value="1"/>
</dbReference>
<dbReference type="PROSITE" id="PS51722">
    <property type="entry name" value="G_TR_2"/>
    <property type="match status" value="1"/>
</dbReference>
<dbReference type="InterPro" id="IPR005225">
    <property type="entry name" value="Small_GTP-bd"/>
</dbReference>
<dbReference type="STRING" id="697329.Rumal_3013"/>
<dbReference type="FunFam" id="2.40.30.10:FF:000007">
    <property type="entry name" value="Translation initiation factor IF-2"/>
    <property type="match status" value="1"/>
</dbReference>
<dbReference type="Pfam" id="PF04760">
    <property type="entry name" value="IF2_N"/>
    <property type="match status" value="1"/>
</dbReference>
<dbReference type="InterPro" id="IPR009000">
    <property type="entry name" value="Transl_B-barrel_sf"/>
</dbReference>
<dbReference type="GO" id="GO:0003924">
    <property type="term" value="F:GTPase activity"/>
    <property type="evidence" value="ECO:0007669"/>
    <property type="project" value="UniProtKB-UniRule"/>
</dbReference>
<dbReference type="InterPro" id="IPR053905">
    <property type="entry name" value="EF-G-like_DII"/>
</dbReference>
<keyword evidence="8" id="KW-0963">Cytoplasm</keyword>
<dbReference type="CDD" id="cd03702">
    <property type="entry name" value="IF2_mtIF2_II"/>
    <property type="match status" value="1"/>
</dbReference>
<feature type="region of interest" description="G-domain" evidence="8">
    <location>
        <begin position="368"/>
        <end position="516"/>
    </location>
</feature>
<feature type="binding site" evidence="8">
    <location>
        <begin position="420"/>
        <end position="424"/>
    </location>
    <ligand>
        <name>GTP</name>
        <dbReference type="ChEBI" id="CHEBI:37565"/>
    </ligand>
</feature>
<feature type="compositionally biased region" description="Polar residues" evidence="10">
    <location>
        <begin position="229"/>
        <end position="238"/>
    </location>
</feature>
<feature type="compositionally biased region" description="Basic and acidic residues" evidence="10">
    <location>
        <begin position="76"/>
        <end position="175"/>
    </location>
</feature>
<dbReference type="GO" id="GO:0005829">
    <property type="term" value="C:cytosol"/>
    <property type="evidence" value="ECO:0007669"/>
    <property type="project" value="TreeGrafter"/>
</dbReference>
<comment type="similarity">
    <text evidence="1 8 9">Belongs to the TRAFAC class translation factor GTPase superfamily. Classic translation factor GTPase family. IF-2 subfamily.</text>
</comment>
<feature type="binding site" evidence="8">
    <location>
        <begin position="374"/>
        <end position="381"/>
    </location>
    <ligand>
        <name>GTP</name>
        <dbReference type="ChEBI" id="CHEBI:37565"/>
    </ligand>
</feature>
<evidence type="ECO:0000256" key="8">
    <source>
        <dbReference type="HAMAP-Rule" id="MF_00100"/>
    </source>
</evidence>
<dbReference type="InterPro" id="IPR027417">
    <property type="entry name" value="P-loop_NTPase"/>
</dbReference>
<dbReference type="eggNOG" id="COG0532">
    <property type="taxonomic scope" value="Bacteria"/>
</dbReference>